<dbReference type="Gene3D" id="3.80.10.10">
    <property type="entry name" value="Ribonuclease Inhibitor"/>
    <property type="match status" value="1"/>
</dbReference>
<sequence>MPNSEVETDVIVECFPPSLIQAAFSLRSRTMVKQVPGSVRRSAVQAIDALLEEVIRSVSACHNQLQAIDRLPNELLAMIFEFTVLRGGLNTDQPFQLLQSRVPVSITQVSSRWRGVAVAIPQLWTTIDCVTRPLASLFISRSQHTPLDIYILGVPTLQIMANDVVAFLTPLLPHIARWRILHIRCEDLGSIPQLLSAPAPLLEELDVTLSMTRRISPIMRRLFADCTPRLRALRLNNVPLHLTAPTYTGLISLHVTYSNHRDPMGTIAQLHRALATCPLLEDLFCDYSSFSTLSVFSMPRGQIPSIPIDLPHLQNAELVFWTDHDLLHFLAPIYFSPSLRLKLRVIGDADCDLRGAYPTTTDMMSHLPSIFLARQMQISSYPFGGPESYLHNVRAASESTFGQDSGQVEQRYLLQARYPNVSRDTRFHRCILKPFPLQLLESLVIEGFHGSEREFIAILMEASSLTAFTLSSLDHANYVVHLVAKPSFCLCPRLRALHIKNMNISAAQLIDIATSRTKMVDKAGYYTEDVSRLRILKLEGCRSMEKVKVDQILKALSLDVRWKYHK</sequence>
<evidence type="ECO:0000313" key="2">
    <source>
        <dbReference type="Proteomes" id="UP000027195"/>
    </source>
</evidence>
<dbReference type="SUPFAM" id="SSF52047">
    <property type="entry name" value="RNI-like"/>
    <property type="match status" value="1"/>
</dbReference>
<dbReference type="Gene3D" id="1.20.1280.50">
    <property type="match status" value="1"/>
</dbReference>
<dbReference type="HOGENOM" id="CLU_024199_1_2_1"/>
<protein>
    <submittedName>
        <fullName evidence="1">Uncharacterized protein</fullName>
    </submittedName>
</protein>
<evidence type="ECO:0000313" key="1">
    <source>
        <dbReference type="EMBL" id="KDQ08200.1"/>
    </source>
</evidence>
<name>A0A067M0J7_BOTB1</name>
<keyword evidence="2" id="KW-1185">Reference proteome</keyword>
<dbReference type="InterPro" id="IPR032675">
    <property type="entry name" value="LRR_dom_sf"/>
</dbReference>
<proteinExistence type="predicted"/>
<dbReference type="AlphaFoldDB" id="A0A067M0J7"/>
<dbReference type="Proteomes" id="UP000027195">
    <property type="component" value="Unassembled WGS sequence"/>
</dbReference>
<gene>
    <name evidence="1" type="ORF">BOTBODRAFT_38181</name>
</gene>
<organism evidence="1 2">
    <name type="scientific">Botryobasidium botryosum (strain FD-172 SS1)</name>
    <dbReference type="NCBI Taxonomy" id="930990"/>
    <lineage>
        <taxon>Eukaryota</taxon>
        <taxon>Fungi</taxon>
        <taxon>Dikarya</taxon>
        <taxon>Basidiomycota</taxon>
        <taxon>Agaricomycotina</taxon>
        <taxon>Agaricomycetes</taxon>
        <taxon>Cantharellales</taxon>
        <taxon>Botryobasidiaceae</taxon>
        <taxon>Botryobasidium</taxon>
    </lineage>
</organism>
<reference evidence="2" key="1">
    <citation type="journal article" date="2014" name="Proc. Natl. Acad. Sci. U.S.A.">
        <title>Extensive sampling of basidiomycete genomes demonstrates inadequacy of the white-rot/brown-rot paradigm for wood decay fungi.</title>
        <authorList>
            <person name="Riley R."/>
            <person name="Salamov A.A."/>
            <person name="Brown D.W."/>
            <person name="Nagy L.G."/>
            <person name="Floudas D."/>
            <person name="Held B.W."/>
            <person name="Levasseur A."/>
            <person name="Lombard V."/>
            <person name="Morin E."/>
            <person name="Otillar R."/>
            <person name="Lindquist E.A."/>
            <person name="Sun H."/>
            <person name="LaButti K.M."/>
            <person name="Schmutz J."/>
            <person name="Jabbour D."/>
            <person name="Luo H."/>
            <person name="Baker S.E."/>
            <person name="Pisabarro A.G."/>
            <person name="Walton J.D."/>
            <person name="Blanchette R.A."/>
            <person name="Henrissat B."/>
            <person name="Martin F."/>
            <person name="Cullen D."/>
            <person name="Hibbett D.S."/>
            <person name="Grigoriev I.V."/>
        </authorList>
    </citation>
    <scope>NUCLEOTIDE SEQUENCE [LARGE SCALE GENOMIC DNA]</scope>
    <source>
        <strain evidence="2">FD-172 SS1</strain>
    </source>
</reference>
<dbReference type="PANTHER" id="PTHR38926">
    <property type="entry name" value="F-BOX DOMAIN CONTAINING PROTEIN, EXPRESSED"/>
    <property type="match status" value="1"/>
</dbReference>
<dbReference type="OrthoDB" id="3252356at2759"/>
<dbReference type="PANTHER" id="PTHR38926:SF72">
    <property type="entry name" value="IM:7136021-RELATED"/>
    <property type="match status" value="1"/>
</dbReference>
<accession>A0A067M0J7</accession>
<dbReference type="InParanoid" id="A0A067M0J7"/>
<dbReference type="EMBL" id="KL198094">
    <property type="protein sequence ID" value="KDQ08200.1"/>
    <property type="molecule type" value="Genomic_DNA"/>
</dbReference>